<keyword evidence="1" id="KW-1133">Transmembrane helix</keyword>
<keyword evidence="1" id="KW-0472">Membrane</keyword>
<sequence length="519" mass="59192">MDSQLPQTPTPLPELPAGHNHLPKFHGLLATVILVGITAVIGAWFWHNANNVEEYLPAHTPRLQDTSTWKTYRNEDLGFEFKYPPQGEVMGDLELSRAEENGLIVWPDSVRSGGTGLVLHVSLSSKSSREGKIGTFAGRTVYVSEYKSSYGADLEYIIIPDFNDNIDYDLRISSSRNPVFDQILSTFKFIEPGQSRYPATSSQNKFFFMGFQDSGIFSVNYDSSGLSKILNESVYASKVSPDFKRVAYIKEDQSEKEIKVKLFDVATNKSSTIVRHPKDEIGPLINQLKWSRDSKMLTWHSVNYKSSGTGEVHHIAYLKNGEDVRYVRNPYTGYIEFQRIDGYGLSPDGNYVYMMGDIENSKRERKRALILYNIAKEDIAMYFDRDDLILHEIFFDINSDLYFAIPGQWMKYGLTTGKAETFKNKPGYWDKLKYAVYAPEGVEALYYCTTAMKSLCTGDAPTMTSEKKITPLGEVRGLQDYIWSPDSKNAFYLLALDKDPFWWYIYSTEQTSKKLVESK</sequence>
<evidence type="ECO:0000256" key="1">
    <source>
        <dbReference type="SAM" id="Phobius"/>
    </source>
</evidence>
<dbReference type="SUPFAM" id="SSF82171">
    <property type="entry name" value="DPP6 N-terminal domain-like"/>
    <property type="match status" value="1"/>
</dbReference>
<feature type="transmembrane region" description="Helical" evidence="1">
    <location>
        <begin position="25"/>
        <end position="46"/>
    </location>
</feature>
<evidence type="ECO:0000313" key="3">
    <source>
        <dbReference type="Proteomes" id="UP000178117"/>
    </source>
</evidence>
<proteinExistence type="predicted"/>
<evidence type="ECO:0000313" key="2">
    <source>
        <dbReference type="EMBL" id="OGN17930.1"/>
    </source>
</evidence>
<organism evidence="2 3">
    <name type="scientific">Candidatus Yanofskybacteria bacterium RIFCSPHIGHO2_02_FULL_50_12</name>
    <dbReference type="NCBI Taxonomy" id="1802685"/>
    <lineage>
        <taxon>Bacteria</taxon>
        <taxon>Candidatus Yanofskyibacteriota</taxon>
    </lineage>
</organism>
<accession>A0A1F8FZ14</accession>
<keyword evidence="1" id="KW-0812">Transmembrane</keyword>
<dbReference type="STRING" id="1802685.A3C88_00945"/>
<protein>
    <submittedName>
        <fullName evidence="2">Uncharacterized protein</fullName>
    </submittedName>
</protein>
<gene>
    <name evidence="2" type="ORF">A3C88_00945</name>
</gene>
<name>A0A1F8FZ14_9BACT</name>
<comment type="caution">
    <text evidence="2">The sequence shown here is derived from an EMBL/GenBank/DDBJ whole genome shotgun (WGS) entry which is preliminary data.</text>
</comment>
<dbReference type="Proteomes" id="UP000178117">
    <property type="component" value="Unassembled WGS sequence"/>
</dbReference>
<dbReference type="AlphaFoldDB" id="A0A1F8FZ14"/>
<reference evidence="2 3" key="1">
    <citation type="journal article" date="2016" name="Nat. Commun.">
        <title>Thousands of microbial genomes shed light on interconnected biogeochemical processes in an aquifer system.</title>
        <authorList>
            <person name="Anantharaman K."/>
            <person name="Brown C.T."/>
            <person name="Hug L.A."/>
            <person name="Sharon I."/>
            <person name="Castelle C.J."/>
            <person name="Probst A.J."/>
            <person name="Thomas B.C."/>
            <person name="Singh A."/>
            <person name="Wilkins M.J."/>
            <person name="Karaoz U."/>
            <person name="Brodie E.L."/>
            <person name="Williams K.H."/>
            <person name="Hubbard S.S."/>
            <person name="Banfield J.F."/>
        </authorList>
    </citation>
    <scope>NUCLEOTIDE SEQUENCE [LARGE SCALE GENOMIC DNA]</scope>
</reference>
<dbReference type="InterPro" id="IPR015943">
    <property type="entry name" value="WD40/YVTN_repeat-like_dom_sf"/>
</dbReference>
<dbReference type="Gene3D" id="2.130.10.10">
    <property type="entry name" value="YVTN repeat-like/Quinoprotein amine dehydrogenase"/>
    <property type="match status" value="1"/>
</dbReference>
<dbReference type="EMBL" id="MGJZ01000001">
    <property type="protein sequence ID" value="OGN17930.1"/>
    <property type="molecule type" value="Genomic_DNA"/>
</dbReference>